<organism evidence="1 2">
    <name type="scientific">Zopfia rhizophila CBS 207.26</name>
    <dbReference type="NCBI Taxonomy" id="1314779"/>
    <lineage>
        <taxon>Eukaryota</taxon>
        <taxon>Fungi</taxon>
        <taxon>Dikarya</taxon>
        <taxon>Ascomycota</taxon>
        <taxon>Pezizomycotina</taxon>
        <taxon>Dothideomycetes</taxon>
        <taxon>Dothideomycetes incertae sedis</taxon>
        <taxon>Zopfiaceae</taxon>
        <taxon>Zopfia</taxon>
    </lineage>
</organism>
<gene>
    <name evidence="1" type="ORF">K469DRAFT_714061</name>
</gene>
<name>A0A6A6DRF9_9PEZI</name>
<proteinExistence type="predicted"/>
<dbReference type="EMBL" id="ML994655">
    <property type="protein sequence ID" value="KAF2180878.1"/>
    <property type="molecule type" value="Genomic_DNA"/>
</dbReference>
<evidence type="ECO:0000313" key="2">
    <source>
        <dbReference type="Proteomes" id="UP000800200"/>
    </source>
</evidence>
<reference evidence="1" key="1">
    <citation type="journal article" date="2020" name="Stud. Mycol.">
        <title>101 Dothideomycetes genomes: a test case for predicting lifestyles and emergence of pathogens.</title>
        <authorList>
            <person name="Haridas S."/>
            <person name="Albert R."/>
            <person name="Binder M."/>
            <person name="Bloem J."/>
            <person name="Labutti K."/>
            <person name="Salamov A."/>
            <person name="Andreopoulos B."/>
            <person name="Baker S."/>
            <person name="Barry K."/>
            <person name="Bills G."/>
            <person name="Bluhm B."/>
            <person name="Cannon C."/>
            <person name="Castanera R."/>
            <person name="Culley D."/>
            <person name="Daum C."/>
            <person name="Ezra D."/>
            <person name="Gonzalez J."/>
            <person name="Henrissat B."/>
            <person name="Kuo A."/>
            <person name="Liang C."/>
            <person name="Lipzen A."/>
            <person name="Lutzoni F."/>
            <person name="Magnuson J."/>
            <person name="Mondo S."/>
            <person name="Nolan M."/>
            <person name="Ohm R."/>
            <person name="Pangilinan J."/>
            <person name="Park H.-J."/>
            <person name="Ramirez L."/>
            <person name="Alfaro M."/>
            <person name="Sun H."/>
            <person name="Tritt A."/>
            <person name="Yoshinaga Y."/>
            <person name="Zwiers L.-H."/>
            <person name="Turgeon B."/>
            <person name="Goodwin S."/>
            <person name="Spatafora J."/>
            <person name="Crous P."/>
            <person name="Grigoriev I."/>
        </authorList>
    </citation>
    <scope>NUCLEOTIDE SEQUENCE</scope>
    <source>
        <strain evidence="1">CBS 207.26</strain>
    </source>
</reference>
<evidence type="ECO:0000313" key="1">
    <source>
        <dbReference type="EMBL" id="KAF2180878.1"/>
    </source>
</evidence>
<sequence length="124" mass="14654">MSRSKPYTKAYNLMRNLKDTPWLLRSHSYRMSAIHPCELLEVPYVNAITLESSLKGYKEDNSFKKYVLAELRYATFATLRYYVQPSKGCVIEQCFIVLILRLFSFRCRQEIANPHSSSSRWLFK</sequence>
<accession>A0A6A6DRF9</accession>
<keyword evidence="2" id="KW-1185">Reference proteome</keyword>
<dbReference type="Proteomes" id="UP000800200">
    <property type="component" value="Unassembled WGS sequence"/>
</dbReference>
<dbReference type="AlphaFoldDB" id="A0A6A6DRF9"/>
<protein>
    <submittedName>
        <fullName evidence="1">Uncharacterized protein</fullName>
    </submittedName>
</protein>